<feature type="compositionally biased region" description="Low complexity" evidence="1">
    <location>
        <begin position="215"/>
        <end position="229"/>
    </location>
</feature>
<dbReference type="Proteomes" id="UP000829069">
    <property type="component" value="Chromosome"/>
</dbReference>
<accession>A0ABY3W6Q4</accession>
<sequence>MKHLEISDDDAVRRLLDEAEVAPSEQLESSLLALRSAGKASSAPEPSGELMAFMTTTPAPAPVVPLRRHRNVRGALMVAAALAGTGLGVSGVAAANPDFRTAADQAVQNVVGFFAPSAAGKAERAEQAEHGVPGGIPAAPDRIQPNDDSGPETGTGSDSDRPVDPAADPATDAAHPAPPGHSLAPGQQPETPGGNRSVKSDPNGADRDPATPFRGLLPGAPPLDGTLPDPTTPDPPEDKPGKGLPLEDGSLPSPDPGRIPELPVAPEPQR</sequence>
<evidence type="ECO:0000313" key="2">
    <source>
        <dbReference type="EMBL" id="UNK45161.1"/>
    </source>
</evidence>
<dbReference type="RefSeq" id="WP_241913434.1">
    <property type="nucleotide sequence ID" value="NZ_CP093326.1"/>
</dbReference>
<organism evidence="2 3">
    <name type="scientific">Arthrobacter sulfonylureivorans</name>
    <dbReference type="NCBI Taxonomy" id="2486855"/>
    <lineage>
        <taxon>Bacteria</taxon>
        <taxon>Bacillati</taxon>
        <taxon>Actinomycetota</taxon>
        <taxon>Actinomycetes</taxon>
        <taxon>Micrococcales</taxon>
        <taxon>Micrococcaceae</taxon>
        <taxon>Arthrobacter</taxon>
    </lineage>
</organism>
<evidence type="ECO:0000313" key="3">
    <source>
        <dbReference type="Proteomes" id="UP000829069"/>
    </source>
</evidence>
<reference evidence="2 3" key="1">
    <citation type="submission" date="2022-03" db="EMBL/GenBank/DDBJ databases">
        <title>Isotopic signatures of nitrous oxide derived from detoxification processes.</title>
        <authorList>
            <person name="Behrendt U."/>
            <person name="Buchen C."/>
            <person name="Well R."/>
            <person name="Ulrich A."/>
            <person name="Rohe L."/>
            <person name="Kolb S."/>
            <person name="Schloter M."/>
            <person name="Horn M.A."/>
            <person name="Augustin J."/>
        </authorList>
    </citation>
    <scope>NUCLEOTIDE SEQUENCE [LARGE SCALE GENOMIC DNA]</scope>
    <source>
        <strain evidence="2 3">S4-C24</strain>
    </source>
</reference>
<keyword evidence="3" id="KW-1185">Reference proteome</keyword>
<feature type="region of interest" description="Disordered" evidence="1">
    <location>
        <begin position="122"/>
        <end position="270"/>
    </location>
</feature>
<feature type="compositionally biased region" description="Low complexity" evidence="1">
    <location>
        <begin position="164"/>
        <end position="175"/>
    </location>
</feature>
<dbReference type="EMBL" id="CP093326">
    <property type="protein sequence ID" value="UNK45161.1"/>
    <property type="molecule type" value="Genomic_DNA"/>
</dbReference>
<proteinExistence type="predicted"/>
<name>A0ABY3W6Q4_9MICC</name>
<protein>
    <recommendedName>
        <fullName evidence="4">Anti-sigma-D factor RsdA sigma factor binding region domain-containing protein</fullName>
    </recommendedName>
</protein>
<gene>
    <name evidence="2" type="ORF">MNQ99_14610</name>
</gene>
<feature type="compositionally biased region" description="Pro residues" evidence="1">
    <location>
        <begin position="253"/>
        <end position="270"/>
    </location>
</feature>
<evidence type="ECO:0008006" key="4">
    <source>
        <dbReference type="Google" id="ProtNLM"/>
    </source>
</evidence>
<evidence type="ECO:0000256" key="1">
    <source>
        <dbReference type="SAM" id="MobiDB-lite"/>
    </source>
</evidence>